<sequence length="222" mass="24061">MIVREQYIKVIILTATCGLISLGSAGAWAAGLATQTSALSTNQVSTPEQVISDLNTALIQSMRTGPSGTYEQRFHILYPVIRSAFNFPLISQMTLGSGWNSLNISQQNQFVQVLTKYSAANYASHFDHYAGQKFTLSPPKMAAGGDVIITSVLISHDGAKNQFAYILRKSDGQWQILNVSTDGVSNMAIEKSEFTGALKKVGFDALMEQLKAHTANLAQSHT</sequence>
<gene>
    <name evidence="3" type="ORF">AFERRI_10247</name>
    <name evidence="2" type="ORF">AFERRI_110031</name>
</gene>
<reference evidence="2" key="2">
    <citation type="submission" date="2014-07" db="EMBL/GenBank/DDBJ databases">
        <title>Initial genome analysis of the psychrotolerant acidophile Acidithiobacillus ferrivorans CF27: insights into iron and sulfur oxidation pathways and into biofilm formation.</title>
        <authorList>
            <person name="Talla E."/>
            <person name="Hedrich S."/>
            <person name="Mangenot S."/>
            <person name="Ji B."/>
            <person name="Johnson D.B."/>
            <person name="Barbe V."/>
            <person name="Bonnefoy V."/>
        </authorList>
    </citation>
    <scope>NUCLEOTIDE SEQUENCE [LARGE SCALE GENOMIC DNA]</scope>
    <source>
        <strain evidence="2">CF27</strain>
    </source>
</reference>
<dbReference type="Pfam" id="PF05494">
    <property type="entry name" value="MlaC"/>
    <property type="match status" value="1"/>
</dbReference>
<reference evidence="2" key="1">
    <citation type="submission" date="2014-03" db="EMBL/GenBank/DDBJ databases">
        <authorList>
            <person name="Genoscope - CEA"/>
        </authorList>
    </citation>
    <scope>NUCLEOTIDE SEQUENCE [LARGE SCALE GENOMIC DNA]</scope>
    <source>
        <strain evidence="2">CF27</strain>
    </source>
</reference>
<dbReference type="PANTHER" id="PTHR36573">
    <property type="entry name" value="INTERMEMBRANE PHOSPHOLIPID TRANSPORT SYSTEM BINDING PROTEIN MLAC"/>
    <property type="match status" value="1"/>
</dbReference>
<dbReference type="NCBIfam" id="TIGR03481">
    <property type="entry name" value="HpnM"/>
    <property type="match status" value="1"/>
</dbReference>
<accession>A0A060UJK0</accession>
<evidence type="ECO:0000313" key="4">
    <source>
        <dbReference type="Proteomes" id="UP000193925"/>
    </source>
</evidence>
<protein>
    <submittedName>
        <fullName evidence="2">Hopanoid biosynthesis associated membrane protein HpnM</fullName>
    </submittedName>
</protein>
<dbReference type="EMBL" id="CCCS020000003">
    <property type="protein sequence ID" value="CDQ08867.1"/>
    <property type="molecule type" value="Genomic_DNA"/>
</dbReference>
<dbReference type="Proteomes" id="UP000193925">
    <property type="component" value="Chromosome AFERRI"/>
</dbReference>
<feature type="signal peptide" evidence="1">
    <location>
        <begin position="1"/>
        <end position="29"/>
    </location>
</feature>
<dbReference type="InterPro" id="IPR017842">
    <property type="entry name" value="Hopanoid_biosyn-assoc_HpnM"/>
</dbReference>
<dbReference type="InterPro" id="IPR042245">
    <property type="entry name" value="Tgt2/MlaC_sf"/>
</dbReference>
<evidence type="ECO:0000313" key="2">
    <source>
        <dbReference type="EMBL" id="CDQ08867.1"/>
    </source>
</evidence>
<proteinExistence type="predicted"/>
<dbReference type="Gene3D" id="3.10.450.710">
    <property type="entry name" value="Tgt2/MlaC"/>
    <property type="match status" value="1"/>
</dbReference>
<dbReference type="AlphaFoldDB" id="A0A060UJK0"/>
<dbReference type="RefSeq" id="WP_035191167.1">
    <property type="nucleotide sequence ID" value="NZ_CCCS020000003.1"/>
</dbReference>
<evidence type="ECO:0000313" key="3">
    <source>
        <dbReference type="EMBL" id="SMH64214.1"/>
    </source>
</evidence>
<organism evidence="2">
    <name type="scientific">Acidithiobacillus ferrivorans</name>
    <dbReference type="NCBI Taxonomy" id="160808"/>
    <lineage>
        <taxon>Bacteria</taxon>
        <taxon>Pseudomonadati</taxon>
        <taxon>Pseudomonadota</taxon>
        <taxon>Acidithiobacillia</taxon>
        <taxon>Acidithiobacillales</taxon>
        <taxon>Acidithiobacillaceae</taxon>
        <taxon>Acidithiobacillus</taxon>
    </lineage>
</organism>
<dbReference type="InterPro" id="IPR008869">
    <property type="entry name" value="MlaC/ttg2D"/>
</dbReference>
<evidence type="ECO:0000256" key="1">
    <source>
        <dbReference type="SAM" id="SignalP"/>
    </source>
</evidence>
<feature type="chain" id="PRO_5001588289" evidence="1">
    <location>
        <begin position="30"/>
        <end position="222"/>
    </location>
</feature>
<keyword evidence="4" id="KW-1185">Reference proteome</keyword>
<name>A0A060UJK0_9PROT</name>
<dbReference type="EMBL" id="LT841305">
    <property type="protein sequence ID" value="SMH64214.1"/>
    <property type="molecule type" value="Genomic_DNA"/>
</dbReference>
<keyword evidence="1" id="KW-0732">Signal</keyword>
<reference evidence="3 4" key="3">
    <citation type="submission" date="2017-03" db="EMBL/GenBank/DDBJ databases">
        <authorList>
            <person name="Regsiter A."/>
            <person name="William W."/>
        </authorList>
    </citation>
    <scope>NUCLEOTIDE SEQUENCE [LARGE SCALE GENOMIC DNA]</scope>
    <source>
        <strain evidence="3">PRJEB5721</strain>
    </source>
</reference>
<dbReference type="PANTHER" id="PTHR36573:SF1">
    <property type="entry name" value="INTERMEMBRANE PHOSPHOLIPID TRANSPORT SYSTEM BINDING PROTEIN MLAC"/>
    <property type="match status" value="1"/>
</dbReference>